<reference evidence="2" key="1">
    <citation type="submission" date="2022-07" db="EMBL/GenBank/DDBJ databases">
        <title>Faecal culturing of patients with breast cancer.</title>
        <authorList>
            <person name="Teng N.M.Y."/>
            <person name="Kiu R."/>
            <person name="Evans R."/>
            <person name="Baker D.J."/>
            <person name="Zenner C."/>
            <person name="Robinson S.D."/>
            <person name="Hall L.J."/>
        </authorList>
    </citation>
    <scope>NUCLEOTIDE SEQUENCE</scope>
    <source>
        <strain evidence="2">LH1062</strain>
    </source>
</reference>
<keyword evidence="3" id="KW-1185">Reference proteome</keyword>
<sequence length="377" mass="45044">MNNRFKEFNWIQTPEDWKDIDMTQKRKHGLMFYRLIYVGIVVIICISSLGLVYAYNNSFREWIHQYFTNDQVKKVQPFYETKKYIDGPFLCYYHEDEQANQIIDKVSIFYEGQFIDTKCHRFEGEFHGQAFAFDYYQLNDNIYTFNHSGFVQYTVDQLIEQDLYFSSSDMNLCCLNMETGKVTEITSDQRSVNFRLSPSKRNIMINKSDKYWTVYDVKTKQETKVEGLSGYARNSEYCFIDDWTILCFNEQDNSRLLDLKTMTYRDFNESGLYPYLSSWYMADVDQSSTKLVNMFNSQTVTLPYVVNDYNYTMLDNRYIILEREDEIIIFNLENKQSKVFHSILEESLIDVMCLDQKYIIFASEDEYVVLKIDDIFA</sequence>
<dbReference type="SUPFAM" id="SSF82171">
    <property type="entry name" value="DPP6 N-terminal domain-like"/>
    <property type="match status" value="1"/>
</dbReference>
<proteinExistence type="predicted"/>
<gene>
    <name evidence="2" type="ORF">NMU03_09630</name>
</gene>
<keyword evidence="1" id="KW-0472">Membrane</keyword>
<accession>A0ABY5I1U6</accession>
<dbReference type="EMBL" id="CP101620">
    <property type="protein sequence ID" value="UTY37967.1"/>
    <property type="molecule type" value="Genomic_DNA"/>
</dbReference>
<evidence type="ECO:0000313" key="3">
    <source>
        <dbReference type="Proteomes" id="UP001060112"/>
    </source>
</evidence>
<organism evidence="2 3">
    <name type="scientific">Allocoprobacillus halotolerans</name>
    <dbReference type="NCBI Taxonomy" id="2944914"/>
    <lineage>
        <taxon>Bacteria</taxon>
        <taxon>Bacillati</taxon>
        <taxon>Bacillota</taxon>
        <taxon>Erysipelotrichia</taxon>
        <taxon>Erysipelotrichales</taxon>
        <taxon>Erysipelotrichaceae</taxon>
        <taxon>Allocoprobacillus</taxon>
    </lineage>
</organism>
<dbReference type="RefSeq" id="WP_290137967.1">
    <property type="nucleotide sequence ID" value="NZ_CP101620.1"/>
</dbReference>
<dbReference type="Proteomes" id="UP001060112">
    <property type="component" value="Chromosome"/>
</dbReference>
<keyword evidence="1" id="KW-0812">Transmembrane</keyword>
<evidence type="ECO:0000256" key="1">
    <source>
        <dbReference type="SAM" id="Phobius"/>
    </source>
</evidence>
<protein>
    <submittedName>
        <fullName evidence="2">Uncharacterized protein</fullName>
    </submittedName>
</protein>
<feature type="transmembrane region" description="Helical" evidence="1">
    <location>
        <begin position="32"/>
        <end position="55"/>
    </location>
</feature>
<keyword evidence="1" id="KW-1133">Transmembrane helix</keyword>
<name>A0ABY5I1U6_9FIRM</name>
<evidence type="ECO:0000313" key="2">
    <source>
        <dbReference type="EMBL" id="UTY37967.1"/>
    </source>
</evidence>